<evidence type="ECO:0000256" key="3">
    <source>
        <dbReference type="ARBA" id="ARBA00022475"/>
    </source>
</evidence>
<dbReference type="GO" id="GO:0022857">
    <property type="term" value="F:transmembrane transporter activity"/>
    <property type="evidence" value="ECO:0007669"/>
    <property type="project" value="InterPro"/>
</dbReference>
<dbReference type="AlphaFoldDB" id="A0A220VDU4"/>
<proteinExistence type="inferred from homology"/>
<dbReference type="GO" id="GO:0051301">
    <property type="term" value="P:cell division"/>
    <property type="evidence" value="ECO:0007669"/>
    <property type="project" value="UniProtKB-UniRule"/>
</dbReference>
<dbReference type="OrthoDB" id="9798629at2"/>
<dbReference type="EMBL" id="CP022355">
    <property type="protein sequence ID" value="ASK78588.1"/>
    <property type="molecule type" value="Genomic_DNA"/>
</dbReference>
<dbReference type="Proteomes" id="UP000242175">
    <property type="component" value="Chromosome large"/>
</dbReference>
<keyword evidence="3 10" id="KW-1003">Cell membrane</keyword>
<evidence type="ECO:0000256" key="7">
    <source>
        <dbReference type="ARBA" id="ARBA00022989"/>
    </source>
</evidence>
<evidence type="ECO:0000256" key="1">
    <source>
        <dbReference type="ARBA" id="ARBA00004162"/>
    </source>
</evidence>
<dbReference type="Gene3D" id="3.30.420.270">
    <property type="match status" value="1"/>
</dbReference>
<keyword evidence="9 10" id="KW-0131">Cell cycle</keyword>
<dbReference type="GO" id="GO:0015031">
    <property type="term" value="P:protein transport"/>
    <property type="evidence" value="ECO:0007669"/>
    <property type="project" value="InterPro"/>
</dbReference>
<sequence length="150" mass="16457">MSFKRKKRKLTAEINVVPYIDVMLVLLIIFMVTAPYVTQGVDVNLPKTETAKTAAELSGNKSDASFIIVEVTKNGSVGLSIDNEPVERDLTKNEIYNKVKQVLAEKPDSTVLVGGDSEAQYADIVTVMDELRQVGVKQVGLMTDLINKKA</sequence>
<keyword evidence="5 10" id="KW-0132">Cell division</keyword>
<evidence type="ECO:0000256" key="4">
    <source>
        <dbReference type="ARBA" id="ARBA00022519"/>
    </source>
</evidence>
<comment type="function">
    <text evidence="10">Part of the Tol-Pal system, which plays a role in outer membrane invagination during cell division and is important for maintaining outer membrane integrity.</text>
</comment>
<dbReference type="InterPro" id="IPR003400">
    <property type="entry name" value="ExbD"/>
</dbReference>
<evidence type="ECO:0000313" key="11">
    <source>
        <dbReference type="EMBL" id="ASK78588.1"/>
    </source>
</evidence>
<comment type="subunit">
    <text evidence="10">The Tol-Pal system is composed of five core proteins: the inner membrane proteins TolA, TolQ and TolR, the periplasmic protein TolB and the outer membrane protein Pal. They form a network linking the inner and outer membranes and the peptidoglycan layer.</text>
</comment>
<protein>
    <recommendedName>
        <fullName evidence="10">Tol-Pal system protein TolR</fullName>
    </recommendedName>
</protein>
<keyword evidence="6 10" id="KW-0812">Transmembrane</keyword>
<gene>
    <name evidence="10 11" type="primary">tolR</name>
    <name evidence="11" type="ORF">CF386_05995</name>
</gene>
<organism evidence="11 12">
    <name type="scientific">Paraphotobacterium marinum</name>
    <dbReference type="NCBI Taxonomy" id="1755811"/>
    <lineage>
        <taxon>Bacteria</taxon>
        <taxon>Pseudomonadati</taxon>
        <taxon>Pseudomonadota</taxon>
        <taxon>Gammaproteobacteria</taxon>
        <taxon>Vibrionales</taxon>
        <taxon>Vibrionaceae</taxon>
        <taxon>Paraphotobacterium</taxon>
    </lineage>
</organism>
<evidence type="ECO:0000313" key="12">
    <source>
        <dbReference type="Proteomes" id="UP000242175"/>
    </source>
</evidence>
<keyword evidence="12" id="KW-1185">Reference proteome</keyword>
<dbReference type="RefSeq" id="WP_089073496.1">
    <property type="nucleotide sequence ID" value="NZ_CBCSAM010000001.1"/>
</dbReference>
<dbReference type="PANTHER" id="PTHR30558:SF7">
    <property type="entry name" value="TOL-PAL SYSTEM PROTEIN TOLR"/>
    <property type="match status" value="1"/>
</dbReference>
<evidence type="ECO:0000256" key="5">
    <source>
        <dbReference type="ARBA" id="ARBA00022618"/>
    </source>
</evidence>
<evidence type="ECO:0000256" key="8">
    <source>
        <dbReference type="ARBA" id="ARBA00023136"/>
    </source>
</evidence>
<dbReference type="GO" id="GO:0005886">
    <property type="term" value="C:plasma membrane"/>
    <property type="evidence" value="ECO:0007669"/>
    <property type="project" value="UniProtKB-SubCell"/>
</dbReference>
<keyword evidence="4 10" id="KW-0997">Cell inner membrane</keyword>
<name>A0A220VDU4_9GAMM</name>
<dbReference type="KEGG" id="pmai:CF386_05995"/>
<keyword evidence="8 10" id="KW-0472">Membrane</keyword>
<evidence type="ECO:0000256" key="9">
    <source>
        <dbReference type="ARBA" id="ARBA00023306"/>
    </source>
</evidence>
<evidence type="ECO:0000256" key="10">
    <source>
        <dbReference type="HAMAP-Rule" id="MF_02203"/>
    </source>
</evidence>
<evidence type="ECO:0000256" key="6">
    <source>
        <dbReference type="ARBA" id="ARBA00022692"/>
    </source>
</evidence>
<accession>A0A220VDU4</accession>
<dbReference type="InterPro" id="IPR014168">
    <property type="entry name" value="Tol-Pal_TolR"/>
</dbReference>
<comment type="similarity">
    <text evidence="2 10">Belongs to the ExbD/TolR family.</text>
</comment>
<dbReference type="PANTHER" id="PTHR30558">
    <property type="entry name" value="EXBD MEMBRANE COMPONENT OF PMF-DRIVEN MACROMOLECULE IMPORT SYSTEM"/>
    <property type="match status" value="1"/>
</dbReference>
<dbReference type="NCBIfam" id="TIGR02801">
    <property type="entry name" value="tolR"/>
    <property type="match status" value="1"/>
</dbReference>
<comment type="subcellular location">
    <subcellularLocation>
        <location evidence="10">Cell inner membrane</location>
        <topology evidence="10">Single-pass membrane protein</topology>
    </subcellularLocation>
    <subcellularLocation>
        <location evidence="1">Cell membrane</location>
        <topology evidence="1">Single-pass membrane protein</topology>
    </subcellularLocation>
</comment>
<evidence type="ECO:0000256" key="2">
    <source>
        <dbReference type="ARBA" id="ARBA00005811"/>
    </source>
</evidence>
<reference evidence="11 12" key="1">
    <citation type="journal article" date="2016" name="Int. J. Syst. Evol. Microbiol.">
        <title>Paraphotobacterium marinum gen. nov., sp. nov., a member of the family Vibrionaceae, isolated from surface seawater.</title>
        <authorList>
            <person name="Huang Z."/>
            <person name="Dong C."/>
            <person name="Shao Z."/>
        </authorList>
    </citation>
    <scope>NUCLEOTIDE SEQUENCE [LARGE SCALE GENOMIC DNA]</scope>
    <source>
        <strain evidence="11 12">NSCS20N07D</strain>
    </source>
</reference>
<feature type="transmembrane region" description="Helical" evidence="10">
    <location>
        <begin position="12"/>
        <end position="37"/>
    </location>
</feature>
<dbReference type="Pfam" id="PF02472">
    <property type="entry name" value="ExbD"/>
    <property type="match status" value="1"/>
</dbReference>
<keyword evidence="7 10" id="KW-1133">Transmembrane helix</keyword>
<dbReference type="HAMAP" id="MF_02203">
    <property type="entry name" value="TolR"/>
    <property type="match status" value="1"/>
</dbReference>